<dbReference type="EMBL" id="CAJVCH010182170">
    <property type="protein sequence ID" value="CAG7729656.1"/>
    <property type="molecule type" value="Genomic_DNA"/>
</dbReference>
<sequence>MANHLSLKFLFTSSTIYLIYTTTLTKAIWLLKGPKLGTPCDVGFYTKYTLPIQIAKGITEQHEAEVEFNKNAHRYAQQSCHTILYDSLDGKTTFGSEAFPVYYRCDPQTKTCICNDVAPFDQIPNASDPTGCTSAPLKPGDTCDYAYASQVENNYFSGIYGNKRFKGNRTTKYDIAFYHVEYAKFRNEHLEKRLMAANTRRICAEVNFRTMRCNSDNKCECLNDGDNFHFKQVGDECVGEEGTICEIDFLGSHTHQNITCAPEHPCELAKIFYKDYDRNDTDENFIIKACGGLWGEEDSKDDDGWRITHDKILLFSALIMLSLVSTSTSTSTFVNCLGLGLWFTRASQRYSVSVSKLNFKKTFVNCSTFDISPIEPRLSPRATMYISICGRRIH</sequence>
<dbReference type="Proteomes" id="UP000708208">
    <property type="component" value="Unassembled WGS sequence"/>
</dbReference>
<comment type="caution">
    <text evidence="1">The sequence shown here is derived from an EMBL/GenBank/DDBJ whole genome shotgun (WGS) entry which is preliminary data.</text>
</comment>
<protein>
    <submittedName>
        <fullName evidence="1">Uncharacterized protein</fullName>
    </submittedName>
</protein>
<accession>A0A8J2KQC0</accession>
<proteinExistence type="predicted"/>
<dbReference type="AlphaFoldDB" id="A0A8J2KQC0"/>
<organism evidence="1 2">
    <name type="scientific">Allacma fusca</name>
    <dbReference type="NCBI Taxonomy" id="39272"/>
    <lineage>
        <taxon>Eukaryota</taxon>
        <taxon>Metazoa</taxon>
        <taxon>Ecdysozoa</taxon>
        <taxon>Arthropoda</taxon>
        <taxon>Hexapoda</taxon>
        <taxon>Collembola</taxon>
        <taxon>Symphypleona</taxon>
        <taxon>Sminthuridae</taxon>
        <taxon>Allacma</taxon>
    </lineage>
</organism>
<name>A0A8J2KQC0_9HEXA</name>
<keyword evidence="2" id="KW-1185">Reference proteome</keyword>
<reference evidence="1" key="1">
    <citation type="submission" date="2021-06" db="EMBL/GenBank/DDBJ databases">
        <authorList>
            <person name="Hodson N. C."/>
            <person name="Mongue J. A."/>
            <person name="Jaron S. K."/>
        </authorList>
    </citation>
    <scope>NUCLEOTIDE SEQUENCE</scope>
</reference>
<evidence type="ECO:0000313" key="2">
    <source>
        <dbReference type="Proteomes" id="UP000708208"/>
    </source>
</evidence>
<evidence type="ECO:0000313" key="1">
    <source>
        <dbReference type="EMBL" id="CAG7729656.1"/>
    </source>
</evidence>
<gene>
    <name evidence="1" type="ORF">AFUS01_LOCUS18354</name>
</gene>